<feature type="signal peptide" evidence="1">
    <location>
        <begin position="1"/>
        <end position="19"/>
    </location>
</feature>
<keyword evidence="1" id="KW-0732">Signal</keyword>
<reference evidence="2 3" key="1">
    <citation type="submission" date="2020-08" db="EMBL/GenBank/DDBJ databases">
        <authorList>
            <person name="Koutsovoulos G."/>
            <person name="Danchin GJ E."/>
        </authorList>
    </citation>
    <scope>NUCLEOTIDE SEQUENCE [LARGE SCALE GENOMIC DNA]</scope>
</reference>
<organism evidence="2 3">
    <name type="scientific">Meloidogyne enterolobii</name>
    <name type="common">Root-knot nematode worm</name>
    <name type="synonym">Meloidogyne mayaguensis</name>
    <dbReference type="NCBI Taxonomy" id="390850"/>
    <lineage>
        <taxon>Eukaryota</taxon>
        <taxon>Metazoa</taxon>
        <taxon>Ecdysozoa</taxon>
        <taxon>Nematoda</taxon>
        <taxon>Chromadorea</taxon>
        <taxon>Rhabditida</taxon>
        <taxon>Tylenchina</taxon>
        <taxon>Tylenchomorpha</taxon>
        <taxon>Tylenchoidea</taxon>
        <taxon>Meloidogynidae</taxon>
        <taxon>Meloidogyninae</taxon>
        <taxon>Meloidogyne</taxon>
    </lineage>
</organism>
<protein>
    <submittedName>
        <fullName evidence="2">Uncharacterized protein</fullName>
    </submittedName>
</protein>
<gene>
    <name evidence="2" type="ORF">MENT_LOCUS19736</name>
</gene>
<evidence type="ECO:0000313" key="2">
    <source>
        <dbReference type="EMBL" id="CAD2168371.1"/>
    </source>
</evidence>
<dbReference type="Proteomes" id="UP000580250">
    <property type="component" value="Unassembled WGS sequence"/>
</dbReference>
<dbReference type="EMBL" id="CAJEWN010000140">
    <property type="protein sequence ID" value="CAD2168371.1"/>
    <property type="molecule type" value="Genomic_DNA"/>
</dbReference>
<accession>A0A6V7V2H3</accession>
<dbReference type="AlphaFoldDB" id="A0A6V7V2H3"/>
<name>A0A6V7V2H3_MELEN</name>
<proteinExistence type="predicted"/>
<evidence type="ECO:0000256" key="1">
    <source>
        <dbReference type="SAM" id="SignalP"/>
    </source>
</evidence>
<comment type="caution">
    <text evidence="2">The sequence shown here is derived from an EMBL/GenBank/DDBJ whole genome shotgun (WGS) entry which is preliminary data.</text>
</comment>
<evidence type="ECO:0000313" key="3">
    <source>
        <dbReference type="Proteomes" id="UP000580250"/>
    </source>
</evidence>
<feature type="chain" id="PRO_5028473253" evidence="1">
    <location>
        <begin position="20"/>
        <end position="83"/>
    </location>
</feature>
<sequence>MLLFIFSNFLFIYILYIKQQSSTISSINSSKATFLKYNNKLKHDNREAYFQMTLAQKYLYLRNLYNYNSARNDQQKNFIYKQV</sequence>